<dbReference type="Proteomes" id="UP000594262">
    <property type="component" value="Unplaced"/>
</dbReference>
<protein>
    <submittedName>
        <fullName evidence="2">Uncharacterized protein</fullName>
    </submittedName>
</protein>
<accession>A0A7M5V1M1</accession>
<name>A0A7M5V1M1_9CNID</name>
<keyword evidence="3" id="KW-1185">Reference proteome</keyword>
<evidence type="ECO:0000313" key="3">
    <source>
        <dbReference type="Proteomes" id="UP000594262"/>
    </source>
</evidence>
<organism evidence="2 3">
    <name type="scientific">Clytia hemisphaerica</name>
    <dbReference type="NCBI Taxonomy" id="252671"/>
    <lineage>
        <taxon>Eukaryota</taxon>
        <taxon>Metazoa</taxon>
        <taxon>Cnidaria</taxon>
        <taxon>Hydrozoa</taxon>
        <taxon>Hydroidolina</taxon>
        <taxon>Leptothecata</taxon>
        <taxon>Obeliida</taxon>
        <taxon>Clytiidae</taxon>
        <taxon>Clytia</taxon>
    </lineage>
</organism>
<sequence length="121" mass="13981">MAELEKELEIAQKDRKEVKKNSLSSLDSLQDMKARLEELEKGGSNDENTKHMQDAMKKLDAELERHSKRQASKKSASGLSFDELMDDIRETGNTRDDLKNKFYNIIGYKQSSQDDVDQHFK</sequence>
<dbReference type="AlphaFoldDB" id="A0A7M5V1M1"/>
<dbReference type="EnsemblMetazoa" id="CLYHEMT005963.2">
    <property type="protein sequence ID" value="CLYHEMP005963.2"/>
    <property type="gene ID" value="CLYHEMG005963"/>
</dbReference>
<proteinExistence type="predicted"/>
<evidence type="ECO:0000256" key="1">
    <source>
        <dbReference type="SAM" id="MobiDB-lite"/>
    </source>
</evidence>
<evidence type="ECO:0000313" key="2">
    <source>
        <dbReference type="EnsemblMetazoa" id="CLYHEMP005963.2"/>
    </source>
</evidence>
<reference evidence="2" key="1">
    <citation type="submission" date="2021-01" db="UniProtKB">
        <authorList>
            <consortium name="EnsemblMetazoa"/>
        </authorList>
    </citation>
    <scope>IDENTIFICATION</scope>
</reference>
<feature type="region of interest" description="Disordered" evidence="1">
    <location>
        <begin position="14"/>
        <end position="78"/>
    </location>
</feature>
<feature type="compositionally biased region" description="Basic and acidic residues" evidence="1">
    <location>
        <begin position="30"/>
        <end position="65"/>
    </location>
</feature>